<name>A0A843BBW1_9BURK</name>
<sequence>MNKLRRKPVVGLALGSGSARGWAHFGVLHALREAGISPDIICGTSIGSLVGATYAAGEMDAFESWVLGLGKRKVFGFMDFNLGGGLLKGEKIIDFWRENFVQETMEELGAPFGCVATDLQTGAEVWLRKGSIAEAVRASIALPGLFTPSTHDGRLLVDGGLVNPVPVSLARAMGADIVIAVDLNADIMRKHMKPVDMSETDLKIHAREVRASQMPLDEDDEPPLPLGQIPEALAAHASPVGWSGKWKRSMTSVKTMSSSVMRMGRKDEGGEEEDDSPSIPSLLNVVMASVNIMQMRITRSRMAGDPAEVLIAPRLSHVGLMDFHRGRESIDEGYAATQLVLPALKGWGL</sequence>
<gene>
    <name evidence="7" type="ORF">HF327_018600</name>
</gene>
<evidence type="ECO:0000256" key="4">
    <source>
        <dbReference type="PROSITE-ProRule" id="PRU01161"/>
    </source>
</evidence>
<reference evidence="7" key="1">
    <citation type="submission" date="2020-12" db="EMBL/GenBank/DDBJ databases">
        <title>Comamonas sp. nov., isolated from stream water.</title>
        <authorList>
            <person name="Park K.-H."/>
        </authorList>
    </citation>
    <scope>NUCLEOTIDE SEQUENCE</scope>
    <source>
        <strain evidence="7">EJ-4</strain>
    </source>
</reference>
<comment type="caution">
    <text evidence="4">Lacks conserved residue(s) required for the propagation of feature annotation.</text>
</comment>
<dbReference type="Proteomes" id="UP000530032">
    <property type="component" value="Unassembled WGS sequence"/>
</dbReference>
<dbReference type="AlphaFoldDB" id="A0A843BBW1"/>
<dbReference type="PROSITE" id="PS51635">
    <property type="entry name" value="PNPLA"/>
    <property type="match status" value="1"/>
</dbReference>
<feature type="active site" description="Proton acceptor" evidence="4">
    <location>
        <position position="158"/>
    </location>
</feature>
<comment type="caution">
    <text evidence="7">The sequence shown here is derived from an EMBL/GenBank/DDBJ whole genome shotgun (WGS) entry which is preliminary data.</text>
</comment>
<keyword evidence="2 4" id="KW-0442">Lipid degradation</keyword>
<dbReference type="PANTHER" id="PTHR14226:SF76">
    <property type="entry name" value="NTE FAMILY PROTEIN RSSA"/>
    <property type="match status" value="1"/>
</dbReference>
<evidence type="ECO:0000256" key="5">
    <source>
        <dbReference type="SAM" id="MobiDB-lite"/>
    </source>
</evidence>
<evidence type="ECO:0000313" key="7">
    <source>
        <dbReference type="EMBL" id="MBI1626494.1"/>
    </source>
</evidence>
<evidence type="ECO:0000313" key="8">
    <source>
        <dbReference type="Proteomes" id="UP000530032"/>
    </source>
</evidence>
<dbReference type="EMBL" id="JABBCQ020000019">
    <property type="protein sequence ID" value="MBI1626494.1"/>
    <property type="molecule type" value="Genomic_DNA"/>
</dbReference>
<proteinExistence type="predicted"/>
<dbReference type="InterPro" id="IPR016035">
    <property type="entry name" value="Acyl_Trfase/lysoPLipase"/>
</dbReference>
<feature type="region of interest" description="Disordered" evidence="5">
    <location>
        <begin position="257"/>
        <end position="279"/>
    </location>
</feature>
<evidence type="ECO:0000256" key="2">
    <source>
        <dbReference type="ARBA" id="ARBA00022963"/>
    </source>
</evidence>
<evidence type="ECO:0000256" key="3">
    <source>
        <dbReference type="ARBA" id="ARBA00023098"/>
    </source>
</evidence>
<dbReference type="PANTHER" id="PTHR14226">
    <property type="entry name" value="NEUROPATHY TARGET ESTERASE/SWISS CHEESE D.MELANOGASTER"/>
    <property type="match status" value="1"/>
</dbReference>
<accession>A0A843BBW1</accession>
<dbReference type="Gene3D" id="3.40.1090.10">
    <property type="entry name" value="Cytosolic phospholipase A2 catalytic domain"/>
    <property type="match status" value="1"/>
</dbReference>
<keyword evidence="1 4" id="KW-0378">Hydrolase</keyword>
<dbReference type="RefSeq" id="WP_198461804.1">
    <property type="nucleotide sequence ID" value="NZ_JABBCQ020000019.1"/>
</dbReference>
<protein>
    <submittedName>
        <fullName evidence="7">Patatin-like phospholipase family protein</fullName>
    </submittedName>
</protein>
<dbReference type="GO" id="GO:0016787">
    <property type="term" value="F:hydrolase activity"/>
    <property type="evidence" value="ECO:0007669"/>
    <property type="project" value="UniProtKB-UniRule"/>
</dbReference>
<dbReference type="SUPFAM" id="SSF52151">
    <property type="entry name" value="FabD/lysophospholipase-like"/>
    <property type="match status" value="1"/>
</dbReference>
<dbReference type="GO" id="GO:0016042">
    <property type="term" value="P:lipid catabolic process"/>
    <property type="evidence" value="ECO:0007669"/>
    <property type="project" value="UniProtKB-UniRule"/>
</dbReference>
<evidence type="ECO:0000259" key="6">
    <source>
        <dbReference type="PROSITE" id="PS51635"/>
    </source>
</evidence>
<organism evidence="7 8">
    <name type="scientific">Comamonas suwonensis</name>
    <dbReference type="NCBI Taxonomy" id="2606214"/>
    <lineage>
        <taxon>Bacteria</taxon>
        <taxon>Pseudomonadati</taxon>
        <taxon>Pseudomonadota</taxon>
        <taxon>Betaproteobacteria</taxon>
        <taxon>Burkholderiales</taxon>
        <taxon>Comamonadaceae</taxon>
        <taxon>Comamonas</taxon>
    </lineage>
</organism>
<dbReference type="InterPro" id="IPR002641">
    <property type="entry name" value="PNPLA_dom"/>
</dbReference>
<keyword evidence="8" id="KW-1185">Reference proteome</keyword>
<feature type="active site" description="Nucleophile" evidence="4">
    <location>
        <position position="45"/>
    </location>
</feature>
<feature type="short sequence motif" description="GXSXG" evidence="4">
    <location>
        <begin position="43"/>
        <end position="47"/>
    </location>
</feature>
<dbReference type="InterPro" id="IPR050301">
    <property type="entry name" value="NTE"/>
</dbReference>
<dbReference type="Pfam" id="PF01734">
    <property type="entry name" value="Patatin"/>
    <property type="match status" value="1"/>
</dbReference>
<evidence type="ECO:0000256" key="1">
    <source>
        <dbReference type="ARBA" id="ARBA00022801"/>
    </source>
</evidence>
<feature type="short sequence motif" description="DGA/G" evidence="4">
    <location>
        <begin position="158"/>
        <end position="160"/>
    </location>
</feature>
<keyword evidence="3 4" id="KW-0443">Lipid metabolism</keyword>
<feature type="domain" description="PNPLA" evidence="6">
    <location>
        <begin position="12"/>
        <end position="171"/>
    </location>
</feature>